<dbReference type="KEGG" id="crq:GCK72_010232"/>
<dbReference type="RefSeq" id="XP_003104168.2">
    <property type="nucleotide sequence ID" value="XM_003104120.2"/>
</dbReference>
<dbReference type="Proteomes" id="UP000008281">
    <property type="component" value="Unassembled WGS sequence"/>
</dbReference>
<feature type="region of interest" description="Disordered" evidence="1">
    <location>
        <begin position="208"/>
        <end position="240"/>
    </location>
</feature>
<feature type="region of interest" description="Disordered" evidence="1">
    <location>
        <begin position="331"/>
        <end position="388"/>
    </location>
</feature>
<evidence type="ECO:0000313" key="3">
    <source>
        <dbReference type="Proteomes" id="UP000008281"/>
    </source>
</evidence>
<organism evidence="3">
    <name type="scientific">Caenorhabditis remanei</name>
    <name type="common">Caenorhabditis vulgaris</name>
    <dbReference type="NCBI Taxonomy" id="31234"/>
    <lineage>
        <taxon>Eukaryota</taxon>
        <taxon>Metazoa</taxon>
        <taxon>Ecdysozoa</taxon>
        <taxon>Nematoda</taxon>
        <taxon>Chromadorea</taxon>
        <taxon>Rhabditida</taxon>
        <taxon>Rhabditina</taxon>
        <taxon>Rhabditomorpha</taxon>
        <taxon>Rhabditoidea</taxon>
        <taxon>Rhabditidae</taxon>
        <taxon>Peloderinae</taxon>
        <taxon>Caenorhabditis</taxon>
    </lineage>
</organism>
<accession>E3MIC9</accession>
<feature type="compositionally biased region" description="Basic and acidic residues" evidence="1">
    <location>
        <begin position="345"/>
        <end position="379"/>
    </location>
</feature>
<dbReference type="eggNOG" id="ENOG502TKJY">
    <property type="taxonomic scope" value="Eukaryota"/>
</dbReference>
<dbReference type="GeneID" id="9802779"/>
<dbReference type="HOGENOM" id="CLU_712207_0_0_1"/>
<protein>
    <submittedName>
        <fullName evidence="2">Uncharacterized protein</fullName>
    </submittedName>
</protein>
<dbReference type="OrthoDB" id="5875865at2759"/>
<keyword evidence="3" id="KW-1185">Reference proteome</keyword>
<dbReference type="FunCoup" id="E3MIC9">
    <property type="interactions" value="427"/>
</dbReference>
<dbReference type="AlphaFoldDB" id="E3MIC9"/>
<reference evidence="2" key="1">
    <citation type="submission" date="2007-07" db="EMBL/GenBank/DDBJ databases">
        <title>PCAP assembly of the Caenorhabditis remanei genome.</title>
        <authorList>
            <consortium name="The Caenorhabditis remanei Sequencing Consortium"/>
            <person name="Wilson R.K."/>
        </authorList>
    </citation>
    <scope>NUCLEOTIDE SEQUENCE [LARGE SCALE GENOMIC DNA]</scope>
    <source>
        <strain evidence="2">PB4641</strain>
    </source>
</reference>
<dbReference type="InParanoid" id="E3MIC9"/>
<sequence length="388" mass="44229">MEFERPPDFKVLLSKTMEMMTVKEDLLHRNPKAFLDYELFKLRVLTNVDVDHTEVLYSVADGKNVLATFEKLKREVQDLQFADACGPKLKLTPVASYFDCVGSMHSSEIKFITKKENFKPVEIHLSLQDQPKSVLSSKASTGKAIRLKIAKKVPSCTRLKDSFSQFMNGGGLLIDFITLSLWPALVIAEEQEREELKVRKDAEKKQKLCDTSRPDGSRLCSGRDRTPTFSKDGHHRDSNQGYRVHSMKIDEGSFNAKGPRTSHRHEATVPREPRSFSRNHGHFNTVPLYQGHMGGIYGGNFSGSRHHDNLPIPPLIETPSQPSYYATEYSEFPQPHSESQPTYYEDNKSYIERERGGGRYGPEREVHRGSDDKDWRKDLNLPTIPSNN</sequence>
<evidence type="ECO:0000256" key="1">
    <source>
        <dbReference type="SAM" id="MobiDB-lite"/>
    </source>
</evidence>
<evidence type="ECO:0000313" key="2">
    <source>
        <dbReference type="EMBL" id="EFP02429.1"/>
    </source>
</evidence>
<feature type="region of interest" description="Disordered" evidence="1">
    <location>
        <begin position="253"/>
        <end position="280"/>
    </location>
</feature>
<dbReference type="EMBL" id="DS268447">
    <property type="protein sequence ID" value="EFP02429.1"/>
    <property type="molecule type" value="Genomic_DNA"/>
</dbReference>
<feature type="compositionally biased region" description="Basic and acidic residues" evidence="1">
    <location>
        <begin position="264"/>
        <end position="275"/>
    </location>
</feature>
<feature type="compositionally biased region" description="Basic and acidic residues" evidence="1">
    <location>
        <begin position="208"/>
        <end position="238"/>
    </location>
</feature>
<dbReference type="CTD" id="9802779"/>
<name>E3MIC9_CAERE</name>
<proteinExistence type="predicted"/>
<gene>
    <name evidence="2" type="ORF">CRE_01009</name>
</gene>